<dbReference type="RefSeq" id="WP_004295351.1">
    <property type="nucleotide sequence ID" value="NZ_JNHM01000120.1"/>
</dbReference>
<evidence type="ECO:0000313" key="2">
    <source>
        <dbReference type="EMBL" id="KDS46577.1"/>
    </source>
</evidence>
<dbReference type="PROSITE" id="PS51257">
    <property type="entry name" value="PROKAR_LIPOPROTEIN"/>
    <property type="match status" value="1"/>
</dbReference>
<proteinExistence type="predicted"/>
<organism evidence="2 3">
    <name type="scientific">Phocaeicola vulgatus str. 3975 RP4</name>
    <dbReference type="NCBI Taxonomy" id="1339352"/>
    <lineage>
        <taxon>Bacteria</taxon>
        <taxon>Pseudomonadati</taxon>
        <taxon>Bacteroidota</taxon>
        <taxon>Bacteroidia</taxon>
        <taxon>Bacteroidales</taxon>
        <taxon>Bacteroidaceae</taxon>
        <taxon>Phocaeicola</taxon>
    </lineage>
</organism>
<name>A0A069S7J4_PHOVU</name>
<comment type="caution">
    <text evidence="2">The sequence shown here is derived from an EMBL/GenBank/DDBJ whole genome shotgun (WGS) entry which is preliminary data.</text>
</comment>
<dbReference type="Pfam" id="PF24738">
    <property type="entry name" value="DUF7689"/>
    <property type="match status" value="1"/>
</dbReference>
<accession>A0A069S7J4</accession>
<gene>
    <name evidence="2" type="ORF">M099_3672</name>
</gene>
<evidence type="ECO:0000259" key="1">
    <source>
        <dbReference type="Pfam" id="PF24738"/>
    </source>
</evidence>
<dbReference type="InterPro" id="IPR056106">
    <property type="entry name" value="DUF7689"/>
</dbReference>
<dbReference type="AlphaFoldDB" id="A0A069S7J4"/>
<dbReference type="PATRIC" id="fig|1339352.3.peg.3460"/>
<sequence>MRKQILILLGFSFSLIACQQNEEIGSVEDNANPNELTTRAASMRRVPTQAEKDNLKKDFPNLDVNNISVTGEATGTYNCIAYSMGITNKWIDPESFYNDFIEQYKNAKTLYGSSCNYEQTSTEGSNATVDGWGTSSIDMTHGSVVYSSGTWESKLGRYLRITHKRSELSGTLYGRILVSFIESRTKTDMSEIKELAKQIAQEDIELSDAEKQAVIDKAANINCEVKTKFNDLFNSWNEEISINPQTKYSSSTLAYTTLPQFKEMQAMGKNIIPLIMEKLLDEDNFFLLPLYDAIQTDSQLKISYKKGDAKILEGEQNKAKRTVRLWLSLSGN</sequence>
<dbReference type="GeneID" id="43183819"/>
<feature type="domain" description="DUF7689" evidence="1">
    <location>
        <begin position="69"/>
        <end position="180"/>
    </location>
</feature>
<evidence type="ECO:0000313" key="3">
    <source>
        <dbReference type="Proteomes" id="UP000027661"/>
    </source>
</evidence>
<reference evidence="2 3" key="1">
    <citation type="submission" date="2014-04" db="EMBL/GenBank/DDBJ databases">
        <authorList>
            <person name="Sears C."/>
            <person name="Carroll K."/>
            <person name="Sack B.R."/>
            <person name="Qadri F."/>
            <person name="Myers L.L."/>
            <person name="Chung G.-T."/>
            <person name="Escheverria P."/>
            <person name="Fraser C.M."/>
            <person name="Sadzewicz L."/>
            <person name="Shefchek K.A."/>
            <person name="Tallon L."/>
            <person name="Das S.P."/>
            <person name="Daugherty S."/>
            <person name="Mongodin E.F."/>
        </authorList>
    </citation>
    <scope>NUCLEOTIDE SEQUENCE [LARGE SCALE GENOMIC DNA]</scope>
    <source>
        <strain evidence="2 3">3975 RP4</strain>
    </source>
</reference>
<dbReference type="Proteomes" id="UP000027661">
    <property type="component" value="Unassembled WGS sequence"/>
</dbReference>
<protein>
    <recommendedName>
        <fullName evidence="1">DUF7689 domain-containing protein</fullName>
    </recommendedName>
</protein>
<dbReference type="EMBL" id="JNHM01000120">
    <property type="protein sequence ID" value="KDS46577.1"/>
    <property type="molecule type" value="Genomic_DNA"/>
</dbReference>